<dbReference type="Proteomes" id="UP001108240">
    <property type="component" value="Unplaced"/>
</dbReference>
<evidence type="ECO:0000256" key="3">
    <source>
        <dbReference type="ARBA" id="ARBA00022490"/>
    </source>
</evidence>
<dbReference type="GO" id="GO:0006954">
    <property type="term" value="P:inflammatory response"/>
    <property type="evidence" value="ECO:0007669"/>
    <property type="project" value="UniProtKB-KW"/>
</dbReference>
<dbReference type="GO" id="GO:0005829">
    <property type="term" value="C:cytosol"/>
    <property type="evidence" value="ECO:0007669"/>
    <property type="project" value="UniProtKB-SubCell"/>
</dbReference>
<feature type="compositionally biased region" description="Basic and acidic residues" evidence="8">
    <location>
        <begin position="388"/>
        <end position="405"/>
    </location>
</feature>
<dbReference type="GO" id="GO:0045087">
    <property type="term" value="P:innate immune response"/>
    <property type="evidence" value="ECO:0007669"/>
    <property type="project" value="UniProtKB-KW"/>
</dbReference>
<feature type="coiled-coil region" evidence="7">
    <location>
        <begin position="24"/>
        <end position="51"/>
    </location>
</feature>
<evidence type="ECO:0000259" key="9">
    <source>
        <dbReference type="PROSITE" id="PS50209"/>
    </source>
</evidence>
<keyword evidence="3" id="KW-0963">Cytoplasm</keyword>
<comment type="similarity">
    <text evidence="2">Belongs to the plakin or cytolinker family.</text>
</comment>
<dbReference type="Pfam" id="PF23679">
    <property type="entry name" value="UPA-FIIND"/>
    <property type="match status" value="1"/>
</dbReference>
<keyword evidence="7" id="KW-0175">Coiled coil</keyword>
<reference evidence="11" key="1">
    <citation type="submission" date="2025-08" db="UniProtKB">
        <authorList>
            <consortium name="Ensembl"/>
        </authorList>
    </citation>
    <scope>IDENTIFICATION</scope>
</reference>
<evidence type="ECO:0000256" key="8">
    <source>
        <dbReference type="SAM" id="MobiDB-lite"/>
    </source>
</evidence>
<evidence type="ECO:0000313" key="12">
    <source>
        <dbReference type="Proteomes" id="UP001108240"/>
    </source>
</evidence>
<sequence>MSMNKTTETTSESRPPVSYLVALNDKLQMNAEKVERNIIETQQNLNKDIRKINKGRQALYQEHIDRTILNSLELLNTLDQDVAEASRLQHPQSEMIEKDVSSSEGQHECSETGLRWRSDTDVSLEYQFVEWKSLSKDILKKYTPCGPLIDITATSGTLEEIQLPHFVCVDSTSSSDDAVKALYVKDGTVSLERCELSGLHAKFLNPTAALFGVVAVQGHLPLKYHCETLIYRNRKAPLNLHVYLIVKDQKLKKYVEEKEKNNMEIVKPTPDEGLTMDDSYTLKTSCESKIKPPSLKLTPGKTNFFDLHIQDAKECLELSIETKEGHKIWDVNIKSEEFNTNSSASDWRLKTINRSVLILQWWRQLITAIELSAGGPLKTSLQRSRSHQSSETDTAQKKGRCKKGEGAEFVEKHRTELIRRVSLVEPIADDMKPLIGEEKYQIILNSGTRQAQMRALLDFLTTSKLKENLYQSLVKHDKFLVEDLEDCV</sequence>
<keyword evidence="5" id="KW-0391">Immunity</keyword>
<dbReference type="GO" id="GO:0042981">
    <property type="term" value="P:regulation of apoptotic process"/>
    <property type="evidence" value="ECO:0007669"/>
    <property type="project" value="InterPro"/>
</dbReference>
<dbReference type="InterPro" id="IPR011029">
    <property type="entry name" value="DEATH-like_dom_sf"/>
</dbReference>
<evidence type="ECO:0000256" key="7">
    <source>
        <dbReference type="SAM" id="Coils"/>
    </source>
</evidence>
<organism evidence="11 12">
    <name type="scientific">Cyprinus carpio carpio</name>
    <dbReference type="NCBI Taxonomy" id="630221"/>
    <lineage>
        <taxon>Eukaryota</taxon>
        <taxon>Metazoa</taxon>
        <taxon>Chordata</taxon>
        <taxon>Craniata</taxon>
        <taxon>Vertebrata</taxon>
        <taxon>Euteleostomi</taxon>
        <taxon>Actinopterygii</taxon>
        <taxon>Neopterygii</taxon>
        <taxon>Teleostei</taxon>
        <taxon>Ostariophysi</taxon>
        <taxon>Cypriniformes</taxon>
        <taxon>Cyprinidae</taxon>
        <taxon>Cyprininae</taxon>
        <taxon>Cyprinus</taxon>
    </lineage>
</organism>
<dbReference type="Pfam" id="PF00619">
    <property type="entry name" value="CARD"/>
    <property type="match status" value="1"/>
</dbReference>
<dbReference type="Gene3D" id="1.20.58.60">
    <property type="match status" value="1"/>
</dbReference>
<name>A0A9J7ZJ75_CYPCA</name>
<keyword evidence="12" id="KW-1185">Reference proteome</keyword>
<feature type="domain" description="CARD" evidence="9">
    <location>
        <begin position="402"/>
        <end position="464"/>
    </location>
</feature>
<dbReference type="SUPFAM" id="SSF47986">
    <property type="entry name" value="DEATH domain"/>
    <property type="match status" value="1"/>
</dbReference>
<dbReference type="GeneTree" id="ENSGT01050000246384"/>
<evidence type="ECO:0000313" key="11">
    <source>
        <dbReference type="Ensembl" id="ENSCCRP00000131338.1"/>
    </source>
</evidence>
<dbReference type="PROSITE" id="PS51830">
    <property type="entry name" value="FIIND"/>
    <property type="match status" value="1"/>
</dbReference>
<dbReference type="PANTHER" id="PTHR46985">
    <property type="entry name" value="NACHT, LRR AND PYD DOMAINS-CONTAINING PROTEIN 1"/>
    <property type="match status" value="1"/>
</dbReference>
<proteinExistence type="inferred from homology"/>
<dbReference type="Gene3D" id="1.10.533.10">
    <property type="entry name" value="Death Domain, Fas"/>
    <property type="match status" value="1"/>
</dbReference>
<protein>
    <submittedName>
        <fullName evidence="11">Uncharacterized protein</fullName>
    </submittedName>
</protein>
<dbReference type="PANTHER" id="PTHR46985:SF2">
    <property type="entry name" value="APOPTOSIS-ASSOCIATED SPECK-LIKE PROTEIN CONTAINING A CARD"/>
    <property type="match status" value="1"/>
</dbReference>
<keyword evidence="6" id="KW-0395">Inflammatory response</keyword>
<feature type="domain" description="FIIND" evidence="10">
    <location>
        <begin position="76"/>
        <end position="347"/>
    </location>
</feature>
<dbReference type="Ensembl" id="ENSCCRT00000153156.1">
    <property type="protein sequence ID" value="ENSCCRP00000131338.1"/>
    <property type="gene ID" value="ENSCCRG00000079776.1"/>
</dbReference>
<keyword evidence="4" id="KW-0399">Innate immunity</keyword>
<accession>A0A9J7ZJ75</accession>
<dbReference type="Pfam" id="PF13553">
    <property type="entry name" value="FIIND"/>
    <property type="match status" value="1"/>
</dbReference>
<evidence type="ECO:0000256" key="1">
    <source>
        <dbReference type="ARBA" id="ARBA00004514"/>
    </source>
</evidence>
<dbReference type="AlphaFoldDB" id="A0A9J7ZJ75"/>
<evidence type="ECO:0000256" key="6">
    <source>
        <dbReference type="ARBA" id="ARBA00023198"/>
    </source>
</evidence>
<feature type="region of interest" description="Disordered" evidence="8">
    <location>
        <begin position="379"/>
        <end position="405"/>
    </location>
</feature>
<dbReference type="InterPro" id="IPR055419">
    <property type="entry name" value="Spectrin_PEPL/EVPL"/>
</dbReference>
<dbReference type="Pfam" id="PF23160">
    <property type="entry name" value="Spectrin_1st_PEPL"/>
    <property type="match status" value="1"/>
</dbReference>
<dbReference type="InterPro" id="IPR001315">
    <property type="entry name" value="CARD"/>
</dbReference>
<evidence type="ECO:0000256" key="5">
    <source>
        <dbReference type="ARBA" id="ARBA00022859"/>
    </source>
</evidence>
<dbReference type="OMA" id="FNITIRY"/>
<dbReference type="PROSITE" id="PS50209">
    <property type="entry name" value="CARD"/>
    <property type="match status" value="1"/>
</dbReference>
<evidence type="ECO:0000259" key="10">
    <source>
        <dbReference type="PROSITE" id="PS51830"/>
    </source>
</evidence>
<reference evidence="11" key="2">
    <citation type="submission" date="2025-09" db="UniProtKB">
        <authorList>
            <consortium name="Ensembl"/>
        </authorList>
    </citation>
    <scope>IDENTIFICATION</scope>
</reference>
<evidence type="ECO:0000256" key="2">
    <source>
        <dbReference type="ARBA" id="ARBA00009109"/>
    </source>
</evidence>
<dbReference type="InterPro" id="IPR025307">
    <property type="entry name" value="FIIND_dom"/>
</dbReference>
<evidence type="ECO:0000256" key="4">
    <source>
        <dbReference type="ARBA" id="ARBA00022588"/>
    </source>
</evidence>
<comment type="subcellular location">
    <subcellularLocation>
        <location evidence="1">Cytoplasm</location>
        <location evidence="1">Cytosol</location>
    </subcellularLocation>
</comment>
<dbReference type="InterPro" id="IPR051249">
    <property type="entry name" value="NLRP_Inflammasome"/>
</dbReference>